<dbReference type="SUPFAM" id="SSF53613">
    <property type="entry name" value="Ribokinase-like"/>
    <property type="match status" value="1"/>
</dbReference>
<feature type="binding site" evidence="11">
    <location>
        <position position="177"/>
    </location>
    <ligand>
        <name>ATP</name>
        <dbReference type="ChEBI" id="CHEBI:30616"/>
    </ligand>
</feature>
<evidence type="ECO:0000256" key="2">
    <source>
        <dbReference type="ARBA" id="ARBA00001946"/>
    </source>
</evidence>
<dbReference type="NCBIfam" id="NF006830">
    <property type="entry name" value="PRK09355.1"/>
    <property type="match status" value="1"/>
</dbReference>
<comment type="function">
    <text evidence="11">Catalyzes the phosphorylation of the hydroxyl group of 4-methyl-5-beta-hydroxyethylthiazole (THZ).</text>
</comment>
<comment type="catalytic activity">
    <reaction evidence="1 11">
        <text>5-(2-hydroxyethyl)-4-methylthiazole + ATP = 4-methyl-5-(2-phosphooxyethyl)-thiazole + ADP + H(+)</text>
        <dbReference type="Rhea" id="RHEA:24212"/>
        <dbReference type="ChEBI" id="CHEBI:15378"/>
        <dbReference type="ChEBI" id="CHEBI:17957"/>
        <dbReference type="ChEBI" id="CHEBI:30616"/>
        <dbReference type="ChEBI" id="CHEBI:58296"/>
        <dbReference type="ChEBI" id="CHEBI:456216"/>
        <dbReference type="EC" id="2.7.1.50"/>
    </reaction>
</comment>
<dbReference type="RefSeq" id="WP_378040843.1">
    <property type="nucleotide sequence ID" value="NZ_JBHLWH010000019.1"/>
</dbReference>
<dbReference type="CDD" id="cd01170">
    <property type="entry name" value="THZ_kinase"/>
    <property type="match status" value="1"/>
</dbReference>
<dbReference type="Pfam" id="PF02110">
    <property type="entry name" value="HK"/>
    <property type="match status" value="1"/>
</dbReference>
<evidence type="ECO:0000256" key="1">
    <source>
        <dbReference type="ARBA" id="ARBA00001771"/>
    </source>
</evidence>
<comment type="pathway">
    <text evidence="3 11">Cofactor biosynthesis; thiamine diphosphate biosynthesis; 4-methyl-5-(2-phosphoethyl)-thiazole from 5-(2-hydroxyethyl)-4-methylthiazole: step 1/1.</text>
</comment>
<evidence type="ECO:0000256" key="10">
    <source>
        <dbReference type="ARBA" id="ARBA00022977"/>
    </source>
</evidence>
<evidence type="ECO:0000313" key="13">
    <source>
        <dbReference type="Proteomes" id="UP001589766"/>
    </source>
</evidence>
<feature type="binding site" evidence="11">
    <location>
        <position position="56"/>
    </location>
    <ligand>
        <name>substrate</name>
    </ligand>
</feature>
<comment type="caution">
    <text evidence="12">The sequence shown here is derived from an EMBL/GenBank/DDBJ whole genome shotgun (WGS) entry which is preliminary data.</text>
</comment>
<dbReference type="EMBL" id="JBHLWH010000019">
    <property type="protein sequence ID" value="MFC0248210.1"/>
    <property type="molecule type" value="Genomic_DNA"/>
</dbReference>
<keyword evidence="9 11" id="KW-0460">Magnesium</keyword>
<reference evidence="12 13" key="1">
    <citation type="submission" date="2024-09" db="EMBL/GenBank/DDBJ databases">
        <authorList>
            <person name="Sun Q."/>
            <person name="Mori K."/>
        </authorList>
    </citation>
    <scope>NUCLEOTIDE SEQUENCE [LARGE SCALE GENOMIC DNA]</scope>
    <source>
        <strain evidence="12 13">CCM 7609</strain>
    </source>
</reference>
<evidence type="ECO:0000256" key="7">
    <source>
        <dbReference type="ARBA" id="ARBA00022777"/>
    </source>
</evidence>
<dbReference type="InterPro" id="IPR000417">
    <property type="entry name" value="Hyethyz_kinase"/>
</dbReference>
<protein>
    <recommendedName>
        <fullName evidence="11">Hydroxyethylthiazole kinase</fullName>
        <ecNumber evidence="11">2.7.1.50</ecNumber>
    </recommendedName>
    <alternativeName>
        <fullName evidence="11">4-methyl-5-beta-hydroxyethylthiazole kinase</fullName>
        <shortName evidence="11">TH kinase</shortName>
        <shortName evidence="11">Thz kinase</shortName>
    </alternativeName>
</protein>
<comment type="cofactor">
    <cofactor evidence="2 11">
        <name>Mg(2+)</name>
        <dbReference type="ChEBI" id="CHEBI:18420"/>
    </cofactor>
</comment>
<accession>A0ABV6F503</accession>
<evidence type="ECO:0000256" key="6">
    <source>
        <dbReference type="ARBA" id="ARBA00022741"/>
    </source>
</evidence>
<dbReference type="EC" id="2.7.1.50" evidence="11"/>
<keyword evidence="13" id="KW-1185">Reference proteome</keyword>
<evidence type="ECO:0000256" key="5">
    <source>
        <dbReference type="ARBA" id="ARBA00022723"/>
    </source>
</evidence>
<dbReference type="Proteomes" id="UP001589766">
    <property type="component" value="Unassembled WGS sequence"/>
</dbReference>
<keyword evidence="6 11" id="KW-0547">Nucleotide-binding</keyword>
<evidence type="ECO:0000313" key="12">
    <source>
        <dbReference type="EMBL" id="MFC0248210.1"/>
    </source>
</evidence>
<evidence type="ECO:0000256" key="4">
    <source>
        <dbReference type="ARBA" id="ARBA00022679"/>
    </source>
</evidence>
<evidence type="ECO:0000256" key="3">
    <source>
        <dbReference type="ARBA" id="ARBA00004868"/>
    </source>
</evidence>
<sequence length="272" mass="27123">MSELGPDLAPDSDLAAVAHVIRAVRERQPLVHCITATVSMGIVADGLLAAGARPMMTETLAEAPVVTTVADALLINLGTLSTDAMEGIPAAVEVAVRDGRPWVLDPTAIGLTPVRTPLARGLLDSRPAVVRGNASEVLALVGSGPGGRGADSLAVPAAAEEAARGVARKTGGAVAVSGEIDLVLDAGRGTSVARGTSLLTRVTGTGCLLGALTAACCAVEVDPLRAALAATTWLNVAGELAAERAAGPGSFRVELLDALDVVGQAVENGVPS</sequence>
<organism evidence="12 13">
    <name type="scientific">Citricoccus parietis</name>
    <dbReference type="NCBI Taxonomy" id="592307"/>
    <lineage>
        <taxon>Bacteria</taxon>
        <taxon>Bacillati</taxon>
        <taxon>Actinomycetota</taxon>
        <taxon>Actinomycetes</taxon>
        <taxon>Micrococcales</taxon>
        <taxon>Micrococcaceae</taxon>
        <taxon>Citricoccus</taxon>
    </lineage>
</organism>
<dbReference type="Gene3D" id="3.40.1190.20">
    <property type="match status" value="1"/>
</dbReference>
<keyword evidence="4 11" id="KW-0808">Transferase</keyword>
<name>A0ABV6F503_9MICC</name>
<dbReference type="PRINTS" id="PR01099">
    <property type="entry name" value="HYETHTZKNASE"/>
</dbReference>
<proteinExistence type="inferred from homology"/>
<comment type="similarity">
    <text evidence="11">Belongs to the Thz kinase family.</text>
</comment>
<feature type="binding site" evidence="11">
    <location>
        <position position="131"/>
    </location>
    <ligand>
        <name>ATP</name>
        <dbReference type="ChEBI" id="CHEBI:30616"/>
    </ligand>
</feature>
<dbReference type="GO" id="GO:0004417">
    <property type="term" value="F:hydroxyethylthiazole kinase activity"/>
    <property type="evidence" value="ECO:0007669"/>
    <property type="project" value="UniProtKB-EC"/>
</dbReference>
<keyword evidence="7 11" id="KW-0418">Kinase</keyword>
<evidence type="ECO:0000256" key="8">
    <source>
        <dbReference type="ARBA" id="ARBA00022840"/>
    </source>
</evidence>
<keyword evidence="5 11" id="KW-0479">Metal-binding</keyword>
<keyword evidence="8 11" id="KW-0067">ATP-binding</keyword>
<evidence type="ECO:0000256" key="11">
    <source>
        <dbReference type="HAMAP-Rule" id="MF_00228"/>
    </source>
</evidence>
<dbReference type="PIRSF" id="PIRSF000513">
    <property type="entry name" value="Thz_kinase"/>
    <property type="match status" value="1"/>
</dbReference>
<dbReference type="InterPro" id="IPR029056">
    <property type="entry name" value="Ribokinase-like"/>
</dbReference>
<keyword evidence="10 11" id="KW-0784">Thiamine biosynthesis</keyword>
<gene>
    <name evidence="11 12" type="primary">thiM</name>
    <name evidence="12" type="ORF">ACFFIO_06820</name>
</gene>
<feature type="binding site" evidence="11">
    <location>
        <position position="204"/>
    </location>
    <ligand>
        <name>substrate</name>
    </ligand>
</feature>
<evidence type="ECO:0000256" key="9">
    <source>
        <dbReference type="ARBA" id="ARBA00022842"/>
    </source>
</evidence>
<dbReference type="HAMAP" id="MF_00228">
    <property type="entry name" value="Thz_kinase"/>
    <property type="match status" value="1"/>
</dbReference>